<name>A0ABX4MHJ8_9HYPH</name>
<dbReference type="EMBL" id="NXGS01000008">
    <property type="protein sequence ID" value="PIM96576.1"/>
    <property type="molecule type" value="Genomic_DNA"/>
</dbReference>
<evidence type="ECO:0000313" key="1">
    <source>
        <dbReference type="EMBL" id="PIM96576.1"/>
    </source>
</evidence>
<keyword evidence="2" id="KW-1185">Reference proteome</keyword>
<gene>
    <name evidence="1" type="ORF">alecur_40</name>
</gene>
<comment type="caution">
    <text evidence="1">The sequence shown here is derived from an EMBL/GenBank/DDBJ whole genome shotgun (WGS) entry which is preliminary data.</text>
</comment>
<protein>
    <submittedName>
        <fullName evidence="1">Uncharacterized protein</fullName>
    </submittedName>
</protein>
<sequence>MRDYIVVAKVAIMPEITSCQIWLAAIKMAEQARWNRPQNPTKMYTTTGKLLWFKPSTSLKLGNKITSLCFTTNNKTIGTNADWYLLTTKYTKSNGSSFIGLNGIAVDCRQSMFETKISSICKSRLDDQLRNAVPGSNRMFYAKTLGSNKSYNIESKILNKGALILGSESLTTNYWSNSFLAAYLAAQILKEERNFYDKPWIGLINTFFWPKKQLKTSITSNSCSSIALNCNQYPERQRRLLEIQQICETRLLTEGQTRLPWRTRPISPFQTYP</sequence>
<reference evidence="1" key="1">
    <citation type="submission" date="2017-09" db="EMBL/GenBank/DDBJ databases">
        <authorList>
            <person name="Campbell M.A."/>
            <person name="Lukasik P."/>
            <person name="Simon C."/>
            <person name="McCutcheon J.P."/>
        </authorList>
    </citation>
    <scope>NUCLEOTIDE SEQUENCE [LARGE SCALE GENOMIC DNA]</scope>
    <source>
        <strain evidence="1">ALECUR</strain>
    </source>
</reference>
<dbReference type="Proteomes" id="UP000229529">
    <property type="component" value="Unassembled WGS sequence"/>
</dbReference>
<proteinExistence type="predicted"/>
<accession>A0ABX4MHJ8</accession>
<organism evidence="1 2">
    <name type="scientific">Candidatus Hodgkinia cicadicola</name>
    <dbReference type="NCBI Taxonomy" id="573658"/>
    <lineage>
        <taxon>Bacteria</taxon>
        <taxon>Pseudomonadati</taxon>
        <taxon>Pseudomonadota</taxon>
        <taxon>Alphaproteobacteria</taxon>
        <taxon>Hyphomicrobiales</taxon>
        <taxon>Candidatus Hodgkinia</taxon>
    </lineage>
</organism>
<evidence type="ECO:0000313" key="2">
    <source>
        <dbReference type="Proteomes" id="UP000229529"/>
    </source>
</evidence>